<dbReference type="Proteomes" id="UP000253664">
    <property type="component" value="Unassembled WGS sequence"/>
</dbReference>
<gene>
    <name evidence="1" type="ORF">L249_0302</name>
</gene>
<feature type="non-terminal residue" evidence="1">
    <location>
        <position position="1"/>
    </location>
</feature>
<dbReference type="AlphaFoldDB" id="A0A367LG27"/>
<evidence type="ECO:0000313" key="2">
    <source>
        <dbReference type="Proteomes" id="UP000253664"/>
    </source>
</evidence>
<evidence type="ECO:0000313" key="1">
    <source>
        <dbReference type="EMBL" id="RCI13383.1"/>
    </source>
</evidence>
<sequence length="108" mass="12131">TCWHCVAGREKKRNRIVAEAQASDRKQIHMTLALRPLFLRKQESFESSFFLSQLPLSQKTSFRLRCTLEQKEEKARAAKPTVALIAQPPLPPLFPAAAVSSASRVEPS</sequence>
<comment type="caution">
    <text evidence="1">The sequence shown here is derived from an EMBL/GenBank/DDBJ whole genome shotgun (WGS) entry which is preliminary data.</text>
</comment>
<organism evidence="1 2">
    <name type="scientific">Ophiocordyceps polyrhachis-furcata BCC 54312</name>
    <dbReference type="NCBI Taxonomy" id="1330021"/>
    <lineage>
        <taxon>Eukaryota</taxon>
        <taxon>Fungi</taxon>
        <taxon>Dikarya</taxon>
        <taxon>Ascomycota</taxon>
        <taxon>Pezizomycotina</taxon>
        <taxon>Sordariomycetes</taxon>
        <taxon>Hypocreomycetidae</taxon>
        <taxon>Hypocreales</taxon>
        <taxon>Ophiocordycipitaceae</taxon>
        <taxon>Ophiocordyceps</taxon>
    </lineage>
</organism>
<proteinExistence type="predicted"/>
<protein>
    <submittedName>
        <fullName evidence="1">Uncharacterized protein</fullName>
    </submittedName>
</protein>
<accession>A0A367LG27</accession>
<dbReference type="EMBL" id="LKCN02000007">
    <property type="protein sequence ID" value="RCI13383.1"/>
    <property type="molecule type" value="Genomic_DNA"/>
</dbReference>
<keyword evidence="2" id="KW-1185">Reference proteome</keyword>
<name>A0A367LG27_9HYPO</name>
<reference evidence="1 2" key="1">
    <citation type="journal article" date="2015" name="BMC Genomics">
        <title>Insights from the genome of Ophiocordyceps polyrhachis-furcata to pathogenicity and host specificity in insect fungi.</title>
        <authorList>
            <person name="Wichadakul D."/>
            <person name="Kobmoo N."/>
            <person name="Ingsriswang S."/>
            <person name="Tangphatsornruang S."/>
            <person name="Chantasingh D."/>
            <person name="Luangsa-ard J.J."/>
            <person name="Eurwilaichitr L."/>
        </authorList>
    </citation>
    <scope>NUCLEOTIDE SEQUENCE [LARGE SCALE GENOMIC DNA]</scope>
    <source>
        <strain evidence="1 2">BCC 54312</strain>
    </source>
</reference>